<dbReference type="InterPro" id="IPR000742">
    <property type="entry name" value="EGF"/>
</dbReference>
<evidence type="ECO:0000313" key="11">
    <source>
        <dbReference type="Proteomes" id="UP000270296"/>
    </source>
</evidence>
<dbReference type="SUPFAM" id="SSF49899">
    <property type="entry name" value="Concanavalin A-like lectins/glucanases"/>
    <property type="match status" value="1"/>
</dbReference>
<dbReference type="FunFam" id="2.10.25.10:FF:000066">
    <property type="entry name" value="FAT atypical cadherin 4"/>
    <property type="match status" value="1"/>
</dbReference>
<dbReference type="SUPFAM" id="SSF57184">
    <property type="entry name" value="Growth factor receptor domain"/>
    <property type="match status" value="2"/>
</dbReference>
<dbReference type="InterPro" id="IPR009030">
    <property type="entry name" value="Growth_fac_rcpt_cys_sf"/>
</dbReference>
<dbReference type="SMART" id="SM00181">
    <property type="entry name" value="EGF"/>
    <property type="match status" value="5"/>
</dbReference>
<dbReference type="SUPFAM" id="SSF57196">
    <property type="entry name" value="EGF/Laminin"/>
    <property type="match status" value="3"/>
</dbReference>
<comment type="caution">
    <text evidence="5">Lacks conserved residue(s) required for the propagation of feature annotation.</text>
</comment>
<dbReference type="EMBL" id="UZAM01008502">
    <property type="protein sequence ID" value="VDP05220.1"/>
    <property type="molecule type" value="Genomic_DNA"/>
</dbReference>
<dbReference type="GO" id="GO:0005509">
    <property type="term" value="F:calcium ion binding"/>
    <property type="evidence" value="ECO:0007669"/>
    <property type="project" value="InterPro"/>
</dbReference>
<reference evidence="12" key="1">
    <citation type="submission" date="2016-06" db="UniProtKB">
        <authorList>
            <consortium name="WormBaseParasite"/>
        </authorList>
    </citation>
    <scope>IDENTIFICATION</scope>
</reference>
<proteinExistence type="predicted"/>
<dbReference type="PROSITE" id="PS50026">
    <property type="entry name" value="EGF_3"/>
    <property type="match status" value="3"/>
</dbReference>
<dbReference type="OrthoDB" id="430340at2759"/>
<keyword evidence="4 5" id="KW-1015">Disulfide bond</keyword>
<evidence type="ECO:0000256" key="2">
    <source>
        <dbReference type="ARBA" id="ARBA00022729"/>
    </source>
</evidence>
<evidence type="ECO:0000256" key="5">
    <source>
        <dbReference type="PROSITE-ProRule" id="PRU00076"/>
    </source>
</evidence>
<dbReference type="WBParaSite" id="SBAD_0000490901-mRNA-1">
    <property type="protein sequence ID" value="SBAD_0000490901-mRNA-1"/>
    <property type="gene ID" value="SBAD_0000490901"/>
</dbReference>
<feature type="domain" description="HYR" evidence="8">
    <location>
        <begin position="389"/>
        <end position="469"/>
    </location>
</feature>
<dbReference type="InterPro" id="IPR003410">
    <property type="entry name" value="HYR_dom"/>
</dbReference>
<dbReference type="InterPro" id="IPR000436">
    <property type="entry name" value="Sushi_SCR_CCP_dom"/>
</dbReference>
<feature type="disulfide bond" evidence="5">
    <location>
        <begin position="64"/>
        <end position="73"/>
    </location>
</feature>
<name>A0A183IM67_9BILA</name>
<dbReference type="SMART" id="SM01411">
    <property type="entry name" value="Ephrin_rec_like"/>
    <property type="match status" value="4"/>
</dbReference>
<dbReference type="GO" id="GO:0007219">
    <property type="term" value="P:Notch signaling pathway"/>
    <property type="evidence" value="ECO:0007669"/>
    <property type="project" value="TreeGrafter"/>
</dbReference>
<dbReference type="Gene3D" id="2.10.25.10">
    <property type="entry name" value="Laminin"/>
    <property type="match status" value="4"/>
</dbReference>
<feature type="domain" description="EGF-like" evidence="7">
    <location>
        <begin position="125"/>
        <end position="161"/>
    </location>
</feature>
<feature type="domain" description="EGF-like" evidence="7">
    <location>
        <begin position="38"/>
        <end position="74"/>
    </location>
</feature>
<dbReference type="InterPro" id="IPR011641">
    <property type="entry name" value="Tyr-kin_ephrin_A/B_rcpt-like"/>
</dbReference>
<dbReference type="Proteomes" id="UP000270296">
    <property type="component" value="Unassembled WGS sequence"/>
</dbReference>
<keyword evidence="3" id="KW-0677">Repeat</keyword>
<feature type="domain" description="Sushi" evidence="9">
    <location>
        <begin position="470"/>
        <end position="535"/>
    </location>
</feature>
<protein>
    <submittedName>
        <fullName evidence="12">Sushi, von Willebrand factor type A, EGF and pentraxin domain-containing protein 1</fullName>
    </submittedName>
</protein>
<dbReference type="PROSITE" id="PS00022">
    <property type="entry name" value="EGF_1"/>
    <property type="match status" value="3"/>
</dbReference>
<dbReference type="Gene3D" id="2.10.50.10">
    <property type="entry name" value="Tumor Necrosis Factor Receptor, subunit A, domain 2"/>
    <property type="match status" value="3"/>
</dbReference>
<evidence type="ECO:0000256" key="6">
    <source>
        <dbReference type="PROSITE-ProRule" id="PRU00302"/>
    </source>
</evidence>
<dbReference type="PROSITE" id="PS00010">
    <property type="entry name" value="ASX_HYDROXYL"/>
    <property type="match status" value="1"/>
</dbReference>
<dbReference type="Pfam" id="PF00008">
    <property type="entry name" value="EGF"/>
    <property type="match status" value="3"/>
</dbReference>
<keyword evidence="6" id="KW-0768">Sushi</keyword>
<dbReference type="PROSITE" id="PS50825">
    <property type="entry name" value="HYR"/>
    <property type="match status" value="1"/>
</dbReference>
<dbReference type="SMART" id="SM00179">
    <property type="entry name" value="EGF_CA"/>
    <property type="match status" value="3"/>
</dbReference>
<dbReference type="AlphaFoldDB" id="A0A183IM67"/>
<dbReference type="CDD" id="cd00054">
    <property type="entry name" value="EGF_CA"/>
    <property type="match status" value="2"/>
</dbReference>
<evidence type="ECO:0000256" key="4">
    <source>
        <dbReference type="ARBA" id="ARBA00023157"/>
    </source>
</evidence>
<dbReference type="PANTHER" id="PTHR12916">
    <property type="entry name" value="CYTOCHROME C OXIDASE POLYPEPTIDE VIC-2"/>
    <property type="match status" value="1"/>
</dbReference>
<dbReference type="InterPro" id="IPR013320">
    <property type="entry name" value="ConA-like_dom_sf"/>
</dbReference>
<dbReference type="InterPro" id="IPR000152">
    <property type="entry name" value="EGF-type_Asp/Asn_hydroxyl_site"/>
</dbReference>
<dbReference type="GO" id="GO:0005112">
    <property type="term" value="F:Notch binding"/>
    <property type="evidence" value="ECO:0007669"/>
    <property type="project" value="TreeGrafter"/>
</dbReference>
<gene>
    <name evidence="10" type="ORF">SBAD_LOCUS4713</name>
</gene>
<reference evidence="10 11" key="2">
    <citation type="submission" date="2018-11" db="EMBL/GenBank/DDBJ databases">
        <authorList>
            <consortium name="Pathogen Informatics"/>
        </authorList>
    </citation>
    <scope>NUCLEOTIDE SEQUENCE [LARGE SCALE GENOMIC DNA]</scope>
</reference>
<feature type="disulfide bond" evidence="5">
    <location>
        <begin position="151"/>
        <end position="160"/>
    </location>
</feature>
<evidence type="ECO:0000259" key="8">
    <source>
        <dbReference type="PROSITE" id="PS50825"/>
    </source>
</evidence>
<keyword evidence="1 5" id="KW-0245">EGF-like domain</keyword>
<accession>A0A183IM67</accession>
<dbReference type="Gene3D" id="2.60.120.200">
    <property type="match status" value="1"/>
</dbReference>
<dbReference type="Pfam" id="PF02494">
    <property type="entry name" value="HYR"/>
    <property type="match status" value="1"/>
</dbReference>
<dbReference type="Pfam" id="PF07699">
    <property type="entry name" value="Ephrin_rec_like"/>
    <property type="match status" value="4"/>
</dbReference>
<sequence length="912" mass="98957">MSICNSSLCENGGSCVSVGENYLCICPPGVDGKNCEVLPNPCANSACSNGGSCVANESETKCICPKDYTGPMCQYKTSACNDDLCLNGGKCLEKDSRPWCSCSAGKTLLNDDYLSAFTGEHCEVVIDHCQTSPCPSFSSCVNRPDGFYCQCPLNATGATCKKNVSTDYDLNFIGRSSPASAALEVPFVLKASELTIAMWVRFSQAGEKATFFTLYSSRSESQPAGLRMLLQLSSESAMVSLFREEAPLILTSTHGSCFLFWNGIRIASVKGYAVGQTLHIYCSSCLNFSGWIVLGHPVDRFQKSKNFVGSLSRVSVWNRLLSFQTEIAKLAESCVGADDLTTGLLVAWIGYFRVVGDIESVFPSQCGSKASCTVRDQPTEICEGNAMARDRLTPEVLSCSSDIFVETPTKSKTVFWTEPVFSDANNIVRVERNFEPGTSFALGTYTVIYVAYDDKGNTAVCSFRVHVLRTFCPTVPDPIHGSSICSTWGPGLRFKSCTVRCEPGFAFSTPVPSFYTCGPDGEWMPHTRIVLVCSFSGATPQPSSTTSFSALSPAVRLLALTIAYPSQFKCNVAGKQALASKVLKEIRDIGNEWRLCAPSDPVVNLKTGERAPAMDVLRHNIMIKNKFNFGNTLSNGQPDLHTVKIRNVFRCTMGQVLIGENCAPCAVGTFYNPMTSQCEFCPRSTFQSKLGQLQCESCGEGLTTTDVGSTDSSQCVESCQPGSFYNLTSKACEQCGYGFYQPSAGSFSCLFCGPKKSTYRKNSQFLEECKDSCANGTQLTETGECEECPRGTFREQSSLGNCSACPAGFTTASTGSKTIKKCDIRNIFLTLDSCSYSLFIAICIKGQFLDSSTKMCRLCEKGMYQDQLLQDKCKNCPPDHTTAERATNCDKQLVLDAALVSAETLWSSQAIP</sequence>
<feature type="disulfide bond" evidence="5">
    <location>
        <begin position="26"/>
        <end position="35"/>
    </location>
</feature>
<evidence type="ECO:0000259" key="9">
    <source>
        <dbReference type="PROSITE" id="PS50923"/>
    </source>
</evidence>
<feature type="domain" description="EGF-like" evidence="7">
    <location>
        <begin position="1"/>
        <end position="36"/>
    </location>
</feature>
<evidence type="ECO:0000256" key="3">
    <source>
        <dbReference type="ARBA" id="ARBA00022737"/>
    </source>
</evidence>
<evidence type="ECO:0000313" key="10">
    <source>
        <dbReference type="EMBL" id="VDP05220.1"/>
    </source>
</evidence>
<evidence type="ECO:0000313" key="12">
    <source>
        <dbReference type="WBParaSite" id="SBAD_0000490901-mRNA-1"/>
    </source>
</evidence>
<dbReference type="PROSITE" id="PS50923">
    <property type="entry name" value="SUSHI"/>
    <property type="match status" value="1"/>
</dbReference>
<dbReference type="PANTHER" id="PTHR12916:SF4">
    <property type="entry name" value="UNINFLATABLE, ISOFORM C"/>
    <property type="match status" value="1"/>
</dbReference>
<dbReference type="InterPro" id="IPR001881">
    <property type="entry name" value="EGF-like_Ca-bd_dom"/>
</dbReference>
<evidence type="ECO:0000259" key="7">
    <source>
        <dbReference type="PROSITE" id="PS50026"/>
    </source>
</evidence>
<organism evidence="12">
    <name type="scientific">Soboliphyme baturini</name>
    <dbReference type="NCBI Taxonomy" id="241478"/>
    <lineage>
        <taxon>Eukaryota</taxon>
        <taxon>Metazoa</taxon>
        <taxon>Ecdysozoa</taxon>
        <taxon>Nematoda</taxon>
        <taxon>Enoplea</taxon>
        <taxon>Dorylaimia</taxon>
        <taxon>Dioctophymatida</taxon>
        <taxon>Dioctophymatoidea</taxon>
        <taxon>Soboliphymatidae</taxon>
        <taxon>Soboliphyme</taxon>
    </lineage>
</organism>
<evidence type="ECO:0000256" key="1">
    <source>
        <dbReference type="ARBA" id="ARBA00022536"/>
    </source>
</evidence>
<dbReference type="CDD" id="cd00033">
    <property type="entry name" value="CCP"/>
    <property type="match status" value="1"/>
</dbReference>
<keyword evidence="2" id="KW-0732">Signal</keyword>
<keyword evidence="11" id="KW-1185">Reference proteome</keyword>